<dbReference type="Proteomes" id="UP000683551">
    <property type="component" value="Chromosome"/>
</dbReference>
<dbReference type="FunFam" id="3.90.550.10:FF:000079">
    <property type="entry name" value="Probable glycosyl transferase"/>
    <property type="match status" value="1"/>
</dbReference>
<dbReference type="EMBL" id="CP071137">
    <property type="protein sequence ID" value="QWY76792.1"/>
    <property type="molecule type" value="Genomic_DNA"/>
</dbReference>
<evidence type="ECO:0000313" key="12">
    <source>
        <dbReference type="Proteomes" id="UP000683551"/>
    </source>
</evidence>
<sequence length="335" mass="37801">MNSTSNLSTSTPPILSVVVPMHNEAQNLTVFFDRLCHVLEPMGLSWELVCINDGSTDDTLNQLLALRARDTRVVILDLSRNFGKEAALTAGLLEARGDAAIPMDADLQDPPELLPAMVDQWRAGYDMVLATRSSRQTDSWLKRHTAHWFYTLINRLSEVPIPENAGDFRLMNRAILEALRQFPERRRFMKGLFAWVGFKVTSVSYERPERLAGVSKFNFWRLWNFALEGITSFSHVPLRMASYLGFAVSSLTFLYALKVILDTLIYGNSVKGYPSLMVAILFFAGVQLMALGIIGEYLGRLYEESKQRPLYFIRAYYGPSLPAHAQPISARIPSL</sequence>
<evidence type="ECO:0000256" key="5">
    <source>
        <dbReference type="ARBA" id="ARBA00022692"/>
    </source>
</evidence>
<evidence type="ECO:0000256" key="8">
    <source>
        <dbReference type="ARBA" id="ARBA00038152"/>
    </source>
</evidence>
<reference evidence="11" key="1">
    <citation type="submission" date="2021-02" db="EMBL/GenBank/DDBJ databases">
        <title>Comparative genomics of Ferrovum myxofaciens strains, predominant extremophile bacteria forming large biofilm stalactites in acid mine ecosystems.</title>
        <authorList>
            <person name="Burkartova K."/>
            <person name="Ridl J."/>
            <person name="Pajer P."/>
            <person name="Falteisek L."/>
        </authorList>
    </citation>
    <scope>NUCLEOTIDE SEQUENCE</scope>
    <source>
        <strain evidence="11">MI1III</strain>
    </source>
</reference>
<evidence type="ECO:0000259" key="10">
    <source>
        <dbReference type="Pfam" id="PF00535"/>
    </source>
</evidence>
<evidence type="ECO:0000313" key="11">
    <source>
        <dbReference type="EMBL" id="QWY76792.1"/>
    </source>
</evidence>
<keyword evidence="5 9" id="KW-0812">Transmembrane</keyword>
<dbReference type="GeneID" id="301710104"/>
<keyword evidence="6 9" id="KW-1133">Transmembrane helix</keyword>
<dbReference type="PANTHER" id="PTHR48090">
    <property type="entry name" value="UNDECAPRENYL-PHOSPHATE 4-DEOXY-4-FORMAMIDO-L-ARABINOSE TRANSFERASE-RELATED"/>
    <property type="match status" value="1"/>
</dbReference>
<dbReference type="InterPro" id="IPR029044">
    <property type="entry name" value="Nucleotide-diphossugar_trans"/>
</dbReference>
<keyword evidence="4" id="KW-0808">Transferase</keyword>
<feature type="transmembrane region" description="Helical" evidence="9">
    <location>
        <begin position="241"/>
        <end position="261"/>
    </location>
</feature>
<name>A0A9E6SWW9_9PROT</name>
<comment type="subcellular location">
    <subcellularLocation>
        <location evidence="1">Cell membrane</location>
        <topology evidence="1">Multi-pass membrane protein</topology>
    </subcellularLocation>
</comment>
<dbReference type="Pfam" id="PF00535">
    <property type="entry name" value="Glycos_transf_2"/>
    <property type="match status" value="1"/>
</dbReference>
<evidence type="ECO:0000256" key="6">
    <source>
        <dbReference type="ARBA" id="ARBA00022989"/>
    </source>
</evidence>
<dbReference type="PANTHER" id="PTHR48090:SF1">
    <property type="entry name" value="PROPHAGE BACTOPRENOL GLUCOSYL TRANSFERASE HOMOLOG"/>
    <property type="match status" value="1"/>
</dbReference>
<gene>
    <name evidence="11" type="ORF">JZL65_09815</name>
</gene>
<dbReference type="AlphaFoldDB" id="A0A9E6SWW9"/>
<organism evidence="11 12">
    <name type="scientific">Ferrovum myxofaciens</name>
    <dbReference type="NCBI Taxonomy" id="416213"/>
    <lineage>
        <taxon>Bacteria</taxon>
        <taxon>Pseudomonadati</taxon>
        <taxon>Pseudomonadota</taxon>
        <taxon>Betaproteobacteria</taxon>
        <taxon>Ferrovales</taxon>
        <taxon>Ferrovaceae</taxon>
        <taxon>Ferrovum</taxon>
    </lineage>
</organism>
<dbReference type="OrthoDB" id="9811884at2"/>
<evidence type="ECO:0000256" key="1">
    <source>
        <dbReference type="ARBA" id="ARBA00004651"/>
    </source>
</evidence>
<evidence type="ECO:0000256" key="4">
    <source>
        <dbReference type="ARBA" id="ARBA00022679"/>
    </source>
</evidence>
<comment type="similarity">
    <text evidence="8">Belongs to the glycosyltransferase 2 family. GtrB subfamily.</text>
</comment>
<feature type="domain" description="Glycosyltransferase 2-like" evidence="10">
    <location>
        <begin position="16"/>
        <end position="179"/>
    </location>
</feature>
<keyword evidence="2" id="KW-1003">Cell membrane</keyword>
<dbReference type="GO" id="GO:0016757">
    <property type="term" value="F:glycosyltransferase activity"/>
    <property type="evidence" value="ECO:0007669"/>
    <property type="project" value="UniProtKB-KW"/>
</dbReference>
<evidence type="ECO:0000256" key="9">
    <source>
        <dbReference type="SAM" id="Phobius"/>
    </source>
</evidence>
<keyword evidence="7 9" id="KW-0472">Membrane</keyword>
<dbReference type="Gene3D" id="3.90.550.10">
    <property type="entry name" value="Spore Coat Polysaccharide Biosynthesis Protein SpsA, Chain A"/>
    <property type="match status" value="1"/>
</dbReference>
<dbReference type="InterPro" id="IPR001173">
    <property type="entry name" value="Glyco_trans_2-like"/>
</dbReference>
<feature type="transmembrane region" description="Helical" evidence="9">
    <location>
        <begin position="273"/>
        <end position="298"/>
    </location>
</feature>
<dbReference type="InterPro" id="IPR050256">
    <property type="entry name" value="Glycosyltransferase_2"/>
</dbReference>
<protein>
    <submittedName>
        <fullName evidence="11">Glycosyltransferase family 2 protein</fullName>
    </submittedName>
</protein>
<evidence type="ECO:0000256" key="2">
    <source>
        <dbReference type="ARBA" id="ARBA00022475"/>
    </source>
</evidence>
<evidence type="ECO:0000256" key="3">
    <source>
        <dbReference type="ARBA" id="ARBA00022676"/>
    </source>
</evidence>
<accession>A0A9E6SWW9</accession>
<proteinExistence type="inferred from homology"/>
<keyword evidence="3" id="KW-0328">Glycosyltransferase</keyword>
<dbReference type="RefSeq" id="WP_051862418.1">
    <property type="nucleotide sequence ID" value="NZ_CP053675.1"/>
</dbReference>
<evidence type="ECO:0000256" key="7">
    <source>
        <dbReference type="ARBA" id="ARBA00023136"/>
    </source>
</evidence>
<dbReference type="GO" id="GO:0005886">
    <property type="term" value="C:plasma membrane"/>
    <property type="evidence" value="ECO:0007669"/>
    <property type="project" value="UniProtKB-SubCell"/>
</dbReference>
<dbReference type="CDD" id="cd04187">
    <property type="entry name" value="DPM1_like_bac"/>
    <property type="match status" value="1"/>
</dbReference>
<dbReference type="SUPFAM" id="SSF53448">
    <property type="entry name" value="Nucleotide-diphospho-sugar transferases"/>
    <property type="match status" value="1"/>
</dbReference>